<feature type="domain" description="Erythromycin biosynthesis protein CIII-like C-terminal" evidence="2">
    <location>
        <begin position="303"/>
        <end position="402"/>
    </location>
</feature>
<dbReference type="Gene3D" id="3.40.50.2000">
    <property type="entry name" value="Glycogen Phosphorylase B"/>
    <property type="match status" value="2"/>
</dbReference>
<dbReference type="SUPFAM" id="SSF53756">
    <property type="entry name" value="UDP-Glycosyltransferase/glycogen phosphorylase"/>
    <property type="match status" value="1"/>
</dbReference>
<dbReference type="STRING" id="228230.RMCC_4700"/>
<sequence>MRILIPLVGSRGDVQPGIALGLELERRGHTVIIGAPPNFVDFVGKTGLAARQFGPDVHALYSSPEGQRALAAGNSFKLMSMVSGQMADYADRMDDELLDIAQDAEMIICTTFSEDRSVILAEARDIPMVTLHTYPSRRNGSYAPPGALPHHWPTPGVVNRAAWSAVERLRTAVFGKYLNNLRTKLDLPKSRSSTEALLARRQVPELQMYDPALVPGLAEEWGAARPFVGFLWLPRSAREAIGELADRHTEVLEWAKAGTPPIFFGFGSLPIQDFGSVIGLIQRICDRTGQRALISMGGATLGADTVHTGSNLLIVDALAHDLIFPHCGAAVHHGGIGTLFESLRAGLPTLVCSVSFDQPLWGNQVQRLGVGAHVPFTKLGADTLSGAIDTLLDERTRAAAAALGERLRATGDGVPRVCDIAEKTAAG</sequence>
<comment type="caution">
    <text evidence="3">The sequence shown here is derived from an EMBL/GenBank/DDBJ whole genome shotgun (WGS) entry which is preliminary data.</text>
</comment>
<accession>A0A100WH12</accession>
<dbReference type="EMBL" id="BCSY01000076">
    <property type="protein sequence ID" value="GAS97734.1"/>
    <property type="molecule type" value="Genomic_DNA"/>
</dbReference>
<dbReference type="GO" id="GO:0005975">
    <property type="term" value="P:carbohydrate metabolic process"/>
    <property type="evidence" value="ECO:0007669"/>
    <property type="project" value="InterPro"/>
</dbReference>
<reference evidence="4" key="2">
    <citation type="submission" date="2016-02" db="EMBL/GenBank/DDBJ databases">
        <title>Draft genome sequence of five rapidly growing Mycobacterium species.</title>
        <authorList>
            <person name="Katahira K."/>
            <person name="Gotou Y."/>
            <person name="Iida K."/>
            <person name="Ogura Y."/>
            <person name="Hayashi T."/>
        </authorList>
    </citation>
    <scope>NUCLEOTIDE SEQUENCE [LARGE SCALE GENOMIC DNA]</scope>
    <source>
        <strain evidence="4">JCM15298</strain>
    </source>
</reference>
<reference evidence="4" key="1">
    <citation type="journal article" date="2016" name="Genome Announc.">
        <title>Draft Genome Sequences of Five Rapidly Growing Mycobacterium Species, M. thermoresistibile, M. fortuitum subsp. acetamidolyticum, M. canariasense, M. brisbanense, and M. novocastrense.</title>
        <authorList>
            <person name="Katahira K."/>
            <person name="Ogura Y."/>
            <person name="Gotoh Y."/>
            <person name="Hayashi T."/>
        </authorList>
    </citation>
    <scope>NUCLEOTIDE SEQUENCE [LARGE SCALE GENOMIC DNA]</scope>
    <source>
        <strain evidence="4">JCM15298</strain>
    </source>
</reference>
<organism evidence="3 4">
    <name type="scientific">Mycolicibacterium canariasense</name>
    <name type="common">Mycobacterium canariasense</name>
    <dbReference type="NCBI Taxonomy" id="228230"/>
    <lineage>
        <taxon>Bacteria</taxon>
        <taxon>Bacillati</taxon>
        <taxon>Actinomycetota</taxon>
        <taxon>Actinomycetes</taxon>
        <taxon>Mycobacteriales</taxon>
        <taxon>Mycobacteriaceae</taxon>
        <taxon>Mycolicibacterium</taxon>
    </lineage>
</organism>
<dbReference type="FunFam" id="3.40.50.2000:FF:000009">
    <property type="entry name" value="Sterol 3-beta-glucosyltransferase UGT80A2"/>
    <property type="match status" value="1"/>
</dbReference>
<feature type="domain" description="Glycosyltransferase family 28 N-terminal" evidence="1">
    <location>
        <begin position="5"/>
        <end position="65"/>
    </location>
</feature>
<proteinExistence type="predicted"/>
<dbReference type="Pfam" id="PF06722">
    <property type="entry name" value="EryCIII-like_C"/>
    <property type="match status" value="1"/>
</dbReference>
<evidence type="ECO:0000313" key="4">
    <source>
        <dbReference type="Proteomes" id="UP000069443"/>
    </source>
</evidence>
<keyword evidence="3" id="KW-0808">Transferase</keyword>
<dbReference type="InterPro" id="IPR002213">
    <property type="entry name" value="UDP_glucos_trans"/>
</dbReference>
<name>A0A100WH12_MYCCR</name>
<gene>
    <name evidence="3" type="ORF">RMCC_4700</name>
</gene>
<evidence type="ECO:0000259" key="2">
    <source>
        <dbReference type="Pfam" id="PF06722"/>
    </source>
</evidence>
<dbReference type="GO" id="GO:0033072">
    <property type="term" value="P:vancomycin biosynthetic process"/>
    <property type="evidence" value="ECO:0007669"/>
    <property type="project" value="UniProtKB-ARBA"/>
</dbReference>
<dbReference type="InterPro" id="IPR010610">
    <property type="entry name" value="EryCIII-like_C"/>
</dbReference>
<dbReference type="AlphaFoldDB" id="A0A100WH12"/>
<dbReference type="PANTHER" id="PTHR48050:SF13">
    <property type="entry name" value="STEROL 3-BETA-GLUCOSYLTRANSFERASE UGT80A2"/>
    <property type="match status" value="1"/>
</dbReference>
<protein>
    <submittedName>
        <fullName evidence="3">Glycosyl transferase family 28</fullName>
    </submittedName>
</protein>
<dbReference type="Pfam" id="PF03033">
    <property type="entry name" value="Glyco_transf_28"/>
    <property type="match status" value="1"/>
</dbReference>
<evidence type="ECO:0000313" key="3">
    <source>
        <dbReference type="EMBL" id="GAS97734.1"/>
    </source>
</evidence>
<dbReference type="InterPro" id="IPR004276">
    <property type="entry name" value="GlycoTrans_28_N"/>
</dbReference>
<keyword evidence="4" id="KW-1185">Reference proteome</keyword>
<dbReference type="GO" id="GO:0016758">
    <property type="term" value="F:hexosyltransferase activity"/>
    <property type="evidence" value="ECO:0007669"/>
    <property type="project" value="InterPro"/>
</dbReference>
<dbReference type="GO" id="GO:0008194">
    <property type="term" value="F:UDP-glycosyltransferase activity"/>
    <property type="evidence" value="ECO:0007669"/>
    <property type="project" value="InterPro"/>
</dbReference>
<dbReference type="Proteomes" id="UP000069443">
    <property type="component" value="Unassembled WGS sequence"/>
</dbReference>
<dbReference type="InterPro" id="IPR050426">
    <property type="entry name" value="Glycosyltransferase_28"/>
</dbReference>
<evidence type="ECO:0000259" key="1">
    <source>
        <dbReference type="Pfam" id="PF03033"/>
    </source>
</evidence>
<dbReference type="CDD" id="cd03784">
    <property type="entry name" value="GT1_Gtf-like"/>
    <property type="match status" value="1"/>
</dbReference>
<dbReference type="OrthoDB" id="3253247at2"/>
<dbReference type="PANTHER" id="PTHR48050">
    <property type="entry name" value="STEROL 3-BETA-GLUCOSYLTRANSFERASE"/>
    <property type="match status" value="1"/>
</dbReference>
<dbReference type="RefSeq" id="WP_062658580.1">
    <property type="nucleotide sequence ID" value="NZ_BCSY01000076.1"/>
</dbReference>